<gene>
    <name evidence="11" type="primary">TSC13</name>
    <name evidence="11" type="ORF">SEUCBS140593_007348</name>
</gene>
<proteinExistence type="inferred from homology"/>
<keyword evidence="7" id="KW-0443">Lipid metabolism</keyword>
<comment type="caution">
    <text evidence="11">The sequence shown here is derived from an EMBL/GenBank/DDBJ whole genome shotgun (WGS) entry which is preliminary data.</text>
</comment>
<keyword evidence="12" id="KW-1185">Reference proteome</keyword>
<dbReference type="PANTHER" id="PTHR10556">
    <property type="entry name" value="3-OXO-5-ALPHA-STEROID 4-DEHYDROGENASE"/>
    <property type="match status" value="1"/>
</dbReference>
<keyword evidence="8 9" id="KW-0472">Membrane</keyword>
<sequence>MANNLTLAVSNRSKSGTIKRLPASIDVTTATTIEEVQQQLAKKAGVSDYNRIGIFDPETRKIIRDRRAVVGAQENVIKSKAILAQDLGPQIGWRTVFLIEYAGPLLFHFAFFYLRPIIPLPAFLSLNQTASRSDPVTDVQTVVYAMFQLHFLKRELETAFLHRFAANTMPAWNVFRNSAFYWLLAGFVDAWSLYAPLSPFRISSQFPAASPARAGFGSTWLDYLGVALFVFGEVSNFSVHYHLAHLRSPGGTEKKIPNAFGSSLVTSPNYMFEVLSWMGVILISRDITVAIFISVGMIYMRSWSRDKELALRRLFPDKYKKKKYTMLPGLI</sequence>
<protein>
    <submittedName>
        <fullName evidence="11">Very-long-chain enoyl-CoA reductase</fullName>
        <ecNumber evidence="11">1.3.1.93</ecNumber>
    </submittedName>
</protein>
<feature type="domain" description="3-oxo-5-alpha-steroid 4-dehydrogenase C-terminal" evidence="10">
    <location>
        <begin position="167"/>
        <end position="329"/>
    </location>
</feature>
<evidence type="ECO:0000256" key="7">
    <source>
        <dbReference type="ARBA" id="ARBA00023098"/>
    </source>
</evidence>
<evidence type="ECO:0000259" key="10">
    <source>
        <dbReference type="Pfam" id="PF02544"/>
    </source>
</evidence>
<accession>A0ABP0CEV1</accession>
<evidence type="ECO:0000256" key="4">
    <source>
        <dbReference type="ARBA" id="ARBA00022692"/>
    </source>
</evidence>
<dbReference type="EC" id="1.3.1.93" evidence="11"/>
<dbReference type="EMBL" id="CAWUHD010000088">
    <property type="protein sequence ID" value="CAK7229739.1"/>
    <property type="molecule type" value="Genomic_DNA"/>
</dbReference>
<evidence type="ECO:0000313" key="11">
    <source>
        <dbReference type="EMBL" id="CAK7229739.1"/>
    </source>
</evidence>
<dbReference type="InterPro" id="IPR039357">
    <property type="entry name" value="SRD5A/TECR"/>
</dbReference>
<dbReference type="GO" id="GO:0102758">
    <property type="term" value="F:very-long-chain enoyl-CoA reductase activity"/>
    <property type="evidence" value="ECO:0007669"/>
    <property type="project" value="UniProtKB-EC"/>
</dbReference>
<dbReference type="PROSITE" id="PS50244">
    <property type="entry name" value="S5A_REDUCTASE"/>
    <property type="match status" value="1"/>
</dbReference>
<keyword evidence="5 9" id="KW-1133">Transmembrane helix</keyword>
<dbReference type="Proteomes" id="UP001642482">
    <property type="component" value="Unassembled WGS sequence"/>
</dbReference>
<evidence type="ECO:0000256" key="6">
    <source>
        <dbReference type="ARBA" id="ARBA00023002"/>
    </source>
</evidence>
<evidence type="ECO:0000256" key="8">
    <source>
        <dbReference type="ARBA" id="ARBA00023136"/>
    </source>
</evidence>
<keyword evidence="4 9" id="KW-0812">Transmembrane</keyword>
<evidence type="ECO:0000256" key="2">
    <source>
        <dbReference type="ARBA" id="ARBA00007742"/>
    </source>
</evidence>
<feature type="transmembrane region" description="Helical" evidence="9">
    <location>
        <begin position="274"/>
        <end position="299"/>
    </location>
</feature>
<keyword evidence="6 11" id="KW-0560">Oxidoreductase</keyword>
<evidence type="ECO:0000256" key="1">
    <source>
        <dbReference type="ARBA" id="ARBA00004141"/>
    </source>
</evidence>
<evidence type="ECO:0000256" key="9">
    <source>
        <dbReference type="SAM" id="Phobius"/>
    </source>
</evidence>
<evidence type="ECO:0000313" key="12">
    <source>
        <dbReference type="Proteomes" id="UP001642482"/>
    </source>
</evidence>
<comment type="subcellular location">
    <subcellularLocation>
        <location evidence="1">Membrane</location>
        <topology evidence="1">Multi-pass membrane protein</topology>
    </subcellularLocation>
</comment>
<reference evidence="11 12" key="1">
    <citation type="submission" date="2024-01" db="EMBL/GenBank/DDBJ databases">
        <authorList>
            <person name="Allen C."/>
            <person name="Tagirdzhanova G."/>
        </authorList>
    </citation>
    <scope>NUCLEOTIDE SEQUENCE [LARGE SCALE GENOMIC DNA]</scope>
</reference>
<evidence type="ECO:0000256" key="5">
    <source>
        <dbReference type="ARBA" id="ARBA00022989"/>
    </source>
</evidence>
<dbReference type="InterPro" id="IPR001104">
    <property type="entry name" value="3-oxo-5_a-steroid_4-DH_C"/>
</dbReference>
<dbReference type="Pfam" id="PF02544">
    <property type="entry name" value="Steroid_dh"/>
    <property type="match status" value="1"/>
</dbReference>
<keyword evidence="3" id="KW-0444">Lipid biosynthesis</keyword>
<organism evidence="11 12">
    <name type="scientific">Sporothrix eucalyptigena</name>
    <dbReference type="NCBI Taxonomy" id="1812306"/>
    <lineage>
        <taxon>Eukaryota</taxon>
        <taxon>Fungi</taxon>
        <taxon>Dikarya</taxon>
        <taxon>Ascomycota</taxon>
        <taxon>Pezizomycotina</taxon>
        <taxon>Sordariomycetes</taxon>
        <taxon>Sordariomycetidae</taxon>
        <taxon>Ophiostomatales</taxon>
        <taxon>Ophiostomataceae</taxon>
        <taxon>Sporothrix</taxon>
    </lineage>
</organism>
<comment type="similarity">
    <text evidence="2">Belongs to the steroid 5-alpha reductase family.</text>
</comment>
<dbReference type="PANTHER" id="PTHR10556:SF28">
    <property type="entry name" value="VERY-LONG-CHAIN ENOYL-COA REDUCTASE"/>
    <property type="match status" value="1"/>
</dbReference>
<name>A0ABP0CEV1_9PEZI</name>
<evidence type="ECO:0000256" key="3">
    <source>
        <dbReference type="ARBA" id="ARBA00022516"/>
    </source>
</evidence>